<evidence type="ECO:0000313" key="2">
    <source>
        <dbReference type="Proteomes" id="UP000568106"/>
    </source>
</evidence>
<dbReference type="EMBL" id="JACHDY010000002">
    <property type="protein sequence ID" value="MBB5317632.1"/>
    <property type="molecule type" value="Genomic_DNA"/>
</dbReference>
<keyword evidence="2" id="KW-1185">Reference proteome</keyword>
<evidence type="ECO:0000313" key="1">
    <source>
        <dbReference type="EMBL" id="MBB5317632.1"/>
    </source>
</evidence>
<proteinExistence type="predicted"/>
<dbReference type="Proteomes" id="UP000568106">
    <property type="component" value="Unassembled WGS sequence"/>
</dbReference>
<reference evidence="1" key="1">
    <citation type="submission" date="2020-08" db="EMBL/GenBank/DDBJ databases">
        <title>Genomic Encyclopedia of Type Strains, Phase IV (KMG-V): Genome sequencing to study the core and pangenomes of soil and plant-associated prokaryotes.</title>
        <authorList>
            <person name="Whitman W."/>
        </authorList>
    </citation>
    <scope>NUCLEOTIDE SEQUENCE [LARGE SCALE GENOMIC DNA]</scope>
    <source>
        <strain evidence="1">M8UP27</strain>
    </source>
</reference>
<protein>
    <submittedName>
        <fullName evidence="1">Uncharacterized protein</fullName>
    </submittedName>
</protein>
<sequence length="40" mass="4109">MRLLESDGLDPTTKSVWFSSSRSSAAFSSATTASAIGNDG</sequence>
<comment type="caution">
    <text evidence="1">The sequence shown here is derived from an EMBL/GenBank/DDBJ whole genome shotgun (WGS) entry which is preliminary data.</text>
</comment>
<accession>A0A7W8IIA4</accession>
<organism evidence="1 2">
    <name type="scientific">Tunturiibacter empetritectus</name>
    <dbReference type="NCBI Taxonomy" id="3069691"/>
    <lineage>
        <taxon>Bacteria</taxon>
        <taxon>Pseudomonadati</taxon>
        <taxon>Acidobacteriota</taxon>
        <taxon>Terriglobia</taxon>
        <taxon>Terriglobales</taxon>
        <taxon>Acidobacteriaceae</taxon>
        <taxon>Tunturiibacter</taxon>
    </lineage>
</organism>
<name>A0A7W8IIA4_9BACT</name>
<gene>
    <name evidence="1" type="ORF">HDF09_002301</name>
</gene>
<dbReference type="AlphaFoldDB" id="A0A7W8IIA4"/>